<dbReference type="Proteomes" id="UP000825935">
    <property type="component" value="Chromosome 22"/>
</dbReference>
<comment type="catalytic activity">
    <reaction evidence="1">
        <text>S-ubiquitinyl-[E2 ubiquitin-conjugating enzyme]-L-cysteine + [acceptor protein]-L-lysine = [E2 ubiquitin-conjugating enzyme]-L-cysteine + N(6)-ubiquitinyl-[acceptor protein]-L-lysine.</text>
        <dbReference type="EC" id="2.3.2.27"/>
    </reaction>
</comment>
<keyword evidence="12 14" id="KW-0472">Membrane</keyword>
<dbReference type="GO" id="GO:0008270">
    <property type="term" value="F:zinc ion binding"/>
    <property type="evidence" value="ECO:0007669"/>
    <property type="project" value="UniProtKB-KW"/>
</dbReference>
<keyword evidence="8 13" id="KW-0863">Zinc-finger</keyword>
<keyword evidence="10" id="KW-0862">Zinc</keyword>
<evidence type="ECO:0000313" key="16">
    <source>
        <dbReference type="EMBL" id="KAH7307483.1"/>
    </source>
</evidence>
<evidence type="ECO:0000256" key="7">
    <source>
        <dbReference type="ARBA" id="ARBA00022723"/>
    </source>
</evidence>
<dbReference type="PROSITE" id="PS50089">
    <property type="entry name" value="ZF_RING_2"/>
    <property type="match status" value="1"/>
</dbReference>
<dbReference type="InterPro" id="IPR001841">
    <property type="entry name" value="Znf_RING"/>
</dbReference>
<keyword evidence="11 14" id="KW-1133">Transmembrane helix</keyword>
<dbReference type="InterPro" id="IPR013083">
    <property type="entry name" value="Znf_RING/FYVE/PHD"/>
</dbReference>
<keyword evidence="17" id="KW-1185">Reference proteome</keyword>
<dbReference type="InterPro" id="IPR044600">
    <property type="entry name" value="ATL1/ATL16-like"/>
</dbReference>
<dbReference type="Gene3D" id="3.30.40.10">
    <property type="entry name" value="Zinc/RING finger domain, C3HC4 (zinc finger)"/>
    <property type="match status" value="1"/>
</dbReference>
<comment type="caution">
    <text evidence="16">The sequence shown here is derived from an EMBL/GenBank/DDBJ whole genome shotgun (WGS) entry which is preliminary data.</text>
</comment>
<evidence type="ECO:0000256" key="2">
    <source>
        <dbReference type="ARBA" id="ARBA00004167"/>
    </source>
</evidence>
<evidence type="ECO:0000256" key="10">
    <source>
        <dbReference type="ARBA" id="ARBA00022833"/>
    </source>
</evidence>
<evidence type="ECO:0000313" key="17">
    <source>
        <dbReference type="Proteomes" id="UP000825935"/>
    </source>
</evidence>
<evidence type="ECO:0000256" key="14">
    <source>
        <dbReference type="SAM" id="Phobius"/>
    </source>
</evidence>
<dbReference type="GO" id="GO:0016567">
    <property type="term" value="P:protein ubiquitination"/>
    <property type="evidence" value="ECO:0007669"/>
    <property type="project" value="InterPro"/>
</dbReference>
<gene>
    <name evidence="16" type="ORF">KP509_22G061500</name>
</gene>
<evidence type="ECO:0000256" key="1">
    <source>
        <dbReference type="ARBA" id="ARBA00000900"/>
    </source>
</evidence>
<dbReference type="PANTHER" id="PTHR46913:SF1">
    <property type="entry name" value="RING-H2 FINGER PROTEIN ATL16"/>
    <property type="match status" value="1"/>
</dbReference>
<dbReference type="GO" id="GO:0061630">
    <property type="term" value="F:ubiquitin protein ligase activity"/>
    <property type="evidence" value="ECO:0007669"/>
    <property type="project" value="UniProtKB-EC"/>
</dbReference>
<dbReference type="AlphaFoldDB" id="A0A8T2S7M3"/>
<name>A0A8T2S7M3_CERRI</name>
<evidence type="ECO:0000256" key="9">
    <source>
        <dbReference type="ARBA" id="ARBA00022786"/>
    </source>
</evidence>
<dbReference type="SMART" id="SM00184">
    <property type="entry name" value="RING"/>
    <property type="match status" value="1"/>
</dbReference>
<accession>A0A8T2S7M3</accession>
<feature type="transmembrane region" description="Helical" evidence="14">
    <location>
        <begin position="26"/>
        <end position="52"/>
    </location>
</feature>
<keyword evidence="5" id="KW-0808">Transferase</keyword>
<evidence type="ECO:0000256" key="13">
    <source>
        <dbReference type="PROSITE-ProRule" id="PRU00175"/>
    </source>
</evidence>
<comment type="subcellular location">
    <subcellularLocation>
        <location evidence="2">Membrane</location>
        <topology evidence="2">Single-pass membrane protein</topology>
    </subcellularLocation>
</comment>
<keyword evidence="7" id="KW-0479">Metal-binding</keyword>
<dbReference type="PANTHER" id="PTHR46913">
    <property type="entry name" value="RING-H2 FINGER PROTEIN ATL16"/>
    <property type="match status" value="1"/>
</dbReference>
<proteinExistence type="predicted"/>
<dbReference type="EC" id="2.3.2.27" evidence="4"/>
<evidence type="ECO:0000256" key="12">
    <source>
        <dbReference type="ARBA" id="ARBA00023136"/>
    </source>
</evidence>
<keyword evidence="6 14" id="KW-0812">Transmembrane</keyword>
<feature type="domain" description="RING-type" evidence="15">
    <location>
        <begin position="122"/>
        <end position="164"/>
    </location>
</feature>
<evidence type="ECO:0000256" key="4">
    <source>
        <dbReference type="ARBA" id="ARBA00012483"/>
    </source>
</evidence>
<dbReference type="EMBL" id="CM035427">
    <property type="protein sequence ID" value="KAH7307483.1"/>
    <property type="molecule type" value="Genomic_DNA"/>
</dbReference>
<evidence type="ECO:0000256" key="5">
    <source>
        <dbReference type="ARBA" id="ARBA00022679"/>
    </source>
</evidence>
<evidence type="ECO:0000259" key="15">
    <source>
        <dbReference type="PROSITE" id="PS50089"/>
    </source>
</evidence>
<comment type="pathway">
    <text evidence="3">Protein modification; protein ubiquitination.</text>
</comment>
<dbReference type="SUPFAM" id="SSF57850">
    <property type="entry name" value="RING/U-box"/>
    <property type="match status" value="1"/>
</dbReference>
<keyword evidence="9" id="KW-0833">Ubl conjugation pathway</keyword>
<reference evidence="16" key="1">
    <citation type="submission" date="2021-08" db="EMBL/GenBank/DDBJ databases">
        <title>WGS assembly of Ceratopteris richardii.</title>
        <authorList>
            <person name="Marchant D.B."/>
            <person name="Chen G."/>
            <person name="Jenkins J."/>
            <person name="Shu S."/>
            <person name="Leebens-Mack J."/>
            <person name="Grimwood J."/>
            <person name="Schmutz J."/>
            <person name="Soltis P."/>
            <person name="Soltis D."/>
            <person name="Chen Z.-H."/>
        </authorList>
    </citation>
    <scope>NUCLEOTIDE SEQUENCE</scope>
    <source>
        <strain evidence="16">Whitten #5841</strain>
        <tissue evidence="16">Leaf</tissue>
    </source>
</reference>
<evidence type="ECO:0000256" key="11">
    <source>
        <dbReference type="ARBA" id="ARBA00022989"/>
    </source>
</evidence>
<organism evidence="16 17">
    <name type="scientific">Ceratopteris richardii</name>
    <name type="common">Triangle waterfern</name>
    <dbReference type="NCBI Taxonomy" id="49495"/>
    <lineage>
        <taxon>Eukaryota</taxon>
        <taxon>Viridiplantae</taxon>
        <taxon>Streptophyta</taxon>
        <taxon>Embryophyta</taxon>
        <taxon>Tracheophyta</taxon>
        <taxon>Polypodiopsida</taxon>
        <taxon>Polypodiidae</taxon>
        <taxon>Polypodiales</taxon>
        <taxon>Pteridineae</taxon>
        <taxon>Pteridaceae</taxon>
        <taxon>Parkerioideae</taxon>
        <taxon>Ceratopteris</taxon>
    </lineage>
</organism>
<evidence type="ECO:0000256" key="3">
    <source>
        <dbReference type="ARBA" id="ARBA00004906"/>
    </source>
</evidence>
<dbReference type="CDD" id="cd16461">
    <property type="entry name" value="RING-H2_EL5-like"/>
    <property type="match status" value="1"/>
</dbReference>
<protein>
    <recommendedName>
        <fullName evidence="4">RING-type E3 ubiquitin transferase</fullName>
        <ecNumber evidence="4">2.3.2.27</ecNumber>
    </recommendedName>
</protein>
<sequence>MSLTQSSAPLNGFPGKEAIPHYTSDFITAILIPVIAVVTFVTFVVALLHVFARWRSNDRYGSIFISRRVIRSVPSHSTIDGPRAAGLNSRAIAQLPTLTFKGASIDTLVHEDDADNPSLVSCAICLGEYELDQKVRVLPACKHSFHTECIDPWFQSHSTCPLCRKQVLGTSPVSDVGYPEIRVPIFEGMQPTSVTASSATQLDACPEAATSASSRSLSTVRTRELPGMVTIQIPSPHGNAIVVVMQTPRGRLYASTRPEMAQSAHLLQPLRCPFTGFVAP</sequence>
<evidence type="ECO:0000256" key="8">
    <source>
        <dbReference type="ARBA" id="ARBA00022771"/>
    </source>
</evidence>
<dbReference type="OrthoDB" id="8062037at2759"/>
<evidence type="ECO:0000256" key="6">
    <source>
        <dbReference type="ARBA" id="ARBA00022692"/>
    </source>
</evidence>
<dbReference type="GO" id="GO:0016020">
    <property type="term" value="C:membrane"/>
    <property type="evidence" value="ECO:0007669"/>
    <property type="project" value="UniProtKB-SubCell"/>
</dbReference>
<dbReference type="Pfam" id="PF13639">
    <property type="entry name" value="zf-RING_2"/>
    <property type="match status" value="1"/>
</dbReference>